<proteinExistence type="predicted"/>
<reference evidence="1" key="1">
    <citation type="submission" date="2023-03" db="EMBL/GenBank/DDBJ databases">
        <title>Andean soil-derived lignocellulolytic bacterial consortium as a source of novel taxa and putative plastic-active enzymes.</title>
        <authorList>
            <person name="Diaz-Garcia L."/>
            <person name="Chuvochina M."/>
            <person name="Feuerriegel G."/>
            <person name="Bunk B."/>
            <person name="Sproer C."/>
            <person name="Streit W.R."/>
            <person name="Rodriguez L.M."/>
            <person name="Overmann J."/>
            <person name="Jimenez D.J."/>
        </authorList>
    </citation>
    <scope>NUCLEOTIDE SEQUENCE</scope>
    <source>
        <strain evidence="1">MAG 3858</strain>
    </source>
</reference>
<dbReference type="InterPro" id="IPR032183">
    <property type="entry name" value="PKD-like"/>
</dbReference>
<dbReference type="Proteomes" id="UP001214530">
    <property type="component" value="Chromosome"/>
</dbReference>
<dbReference type="EMBL" id="CP119313">
    <property type="protein sequence ID" value="WEK17524.1"/>
    <property type="molecule type" value="Genomic_DNA"/>
</dbReference>
<keyword evidence="1" id="KW-0449">Lipoprotein</keyword>
<name>A0AAJ6B587_9SPHI</name>
<sequence length="525" mass="58236">MKRTVYIASLYLTLLLLFGACSKDKGNYVYTSLDKVTIDVTGLATSYSLLRFDTLRIKPVVKYRGETINPDAPQFKELSFTWEMYPTQISRTIQEKYTIGNTIPLKVALDEKEAVWEVLLTVTNTNTGVKEFAKFTVAITPSLAEGWMVMYEKDGGTDVGMIVNNEISKTNTSERVLYDLYSASNNVPLEGTPGSIISSYASGPATLKIYAQTSADVVSINPTTFQKIDDFSTIFWSKPLVKAPQMIKATEKRKEFVINNNKLHIIDYLILGNGRRAFENPLSGNYGTLAPWVASTTTAFDAVVYDQTNKKFMKVIAGGTEIIPIATTQTPAAIGFDVNNVGMEFEMADLGYSTIANSGWENMIMKDAAGKRFLTIADFKTGEISTIGKEKYDMSNCPEIGAINSITASMSSRVFYYSSPSHVYQFDYTAGLTPVRWNAPGNEKITNIALQKHYNTNAALGVVLYNPKNFCKILYVATYNETTKIGSVYQMEINLTSGVITPGTEKKYTGFGKIKAMAWKPYFIL</sequence>
<dbReference type="Pfam" id="PF16407">
    <property type="entry name" value="PKD_2"/>
    <property type="match status" value="1"/>
</dbReference>
<dbReference type="AlphaFoldDB" id="A0AAJ6B587"/>
<organism evidence="1 2">
    <name type="scientific">Candidatus Pedobacter colombiensis</name>
    <dbReference type="NCBI Taxonomy" id="3121371"/>
    <lineage>
        <taxon>Bacteria</taxon>
        <taxon>Pseudomonadati</taxon>
        <taxon>Bacteroidota</taxon>
        <taxon>Sphingobacteriia</taxon>
        <taxon>Sphingobacteriales</taxon>
        <taxon>Sphingobacteriaceae</taxon>
        <taxon>Pedobacter</taxon>
    </lineage>
</organism>
<dbReference type="PROSITE" id="PS51257">
    <property type="entry name" value="PROKAR_LIPOPROTEIN"/>
    <property type="match status" value="1"/>
</dbReference>
<protein>
    <submittedName>
        <fullName evidence="1">PKD-like family lipoprotein</fullName>
    </submittedName>
</protein>
<gene>
    <name evidence="1" type="ORF">P0Y49_12030</name>
</gene>
<evidence type="ECO:0000313" key="2">
    <source>
        <dbReference type="Proteomes" id="UP001214530"/>
    </source>
</evidence>
<accession>A0AAJ6B587</accession>
<evidence type="ECO:0000313" key="1">
    <source>
        <dbReference type="EMBL" id="WEK17524.1"/>
    </source>
</evidence>